<feature type="transmembrane region" description="Helical" evidence="1">
    <location>
        <begin position="35"/>
        <end position="54"/>
    </location>
</feature>
<proteinExistence type="predicted"/>
<dbReference type="AlphaFoldDB" id="A0A372JDV0"/>
<reference evidence="3 4" key="1">
    <citation type="submission" date="2018-08" db="EMBL/GenBank/DDBJ databases">
        <title>Actinomadura jelena sp. nov., a novel Actinomycete isolated from soil in Chad.</title>
        <authorList>
            <person name="Shi L."/>
        </authorList>
    </citation>
    <scope>NUCLEOTIDE SEQUENCE [LARGE SCALE GENOMIC DNA]</scope>
    <source>
        <strain evidence="3 4">NEAU-G17</strain>
    </source>
</reference>
<protein>
    <submittedName>
        <fullName evidence="3">DUF1206 domain-containing protein</fullName>
    </submittedName>
</protein>
<evidence type="ECO:0000313" key="3">
    <source>
        <dbReference type="EMBL" id="RFU38024.1"/>
    </source>
</evidence>
<evidence type="ECO:0000256" key="1">
    <source>
        <dbReference type="SAM" id="Phobius"/>
    </source>
</evidence>
<feature type="transmembrane region" description="Helical" evidence="1">
    <location>
        <begin position="198"/>
        <end position="228"/>
    </location>
</feature>
<keyword evidence="1" id="KW-0812">Transmembrane</keyword>
<accession>A0A372JDV0</accession>
<dbReference type="OrthoDB" id="4552598at2"/>
<feature type="transmembrane region" description="Helical" evidence="1">
    <location>
        <begin position="157"/>
        <end position="178"/>
    </location>
</feature>
<feature type="transmembrane region" description="Helical" evidence="1">
    <location>
        <begin position="113"/>
        <end position="132"/>
    </location>
</feature>
<name>A0A372JDV0_9ACTN</name>
<evidence type="ECO:0000313" key="4">
    <source>
        <dbReference type="Proteomes" id="UP000261811"/>
    </source>
</evidence>
<feature type="domain" description="DUF1206" evidence="2">
    <location>
        <begin position="29"/>
        <end position="97"/>
    </location>
</feature>
<feature type="domain" description="DUF1206" evidence="2">
    <location>
        <begin position="206"/>
        <end position="274"/>
    </location>
</feature>
<keyword evidence="4" id="KW-1185">Reference proteome</keyword>
<dbReference type="Proteomes" id="UP000261811">
    <property type="component" value="Unassembled WGS sequence"/>
</dbReference>
<dbReference type="InterPro" id="IPR009597">
    <property type="entry name" value="DUF1206"/>
</dbReference>
<keyword evidence="1" id="KW-1133">Transmembrane helix</keyword>
<comment type="caution">
    <text evidence="3">The sequence shown here is derived from an EMBL/GenBank/DDBJ whole genome shotgun (WGS) entry which is preliminary data.</text>
</comment>
<evidence type="ECO:0000259" key="2">
    <source>
        <dbReference type="Pfam" id="PF06724"/>
    </source>
</evidence>
<dbReference type="RefSeq" id="WP_117360432.1">
    <property type="nucleotide sequence ID" value="NZ_QURH01000884.1"/>
</dbReference>
<organism evidence="3 4">
    <name type="scientific">Actinomadura logoneensis</name>
    <dbReference type="NCBI Taxonomy" id="2293572"/>
    <lineage>
        <taxon>Bacteria</taxon>
        <taxon>Bacillati</taxon>
        <taxon>Actinomycetota</taxon>
        <taxon>Actinomycetes</taxon>
        <taxon>Streptosporangiales</taxon>
        <taxon>Thermomonosporaceae</taxon>
        <taxon>Actinomadura</taxon>
    </lineage>
</organism>
<feature type="transmembrane region" description="Helical" evidence="1">
    <location>
        <begin position="74"/>
        <end position="92"/>
    </location>
</feature>
<feature type="transmembrane region" description="Helical" evidence="1">
    <location>
        <begin position="248"/>
        <end position="269"/>
    </location>
</feature>
<feature type="domain" description="DUF1206" evidence="2">
    <location>
        <begin position="113"/>
        <end position="180"/>
    </location>
</feature>
<gene>
    <name evidence="3" type="ORF">DZF91_29830</name>
</gene>
<dbReference type="EMBL" id="QURH01000884">
    <property type="protein sequence ID" value="RFU38024.1"/>
    <property type="molecule type" value="Genomic_DNA"/>
</dbReference>
<keyword evidence="1" id="KW-0472">Membrane</keyword>
<dbReference type="Pfam" id="PF06724">
    <property type="entry name" value="DUF1206"/>
    <property type="match status" value="3"/>
</dbReference>
<sequence length="281" mass="29469">MSSNGAKEQVRLTGRKAAGHSWFHHLARIGLAGRGVIYVLIGVLAVQVAFGSGGGEADQKGALATVVGTPGGKVVLWVIVVGFAGLALWQYAEALYGQPVPGGHKPRKRLTSLGRAIVYTATLAGTLGFALGSKGKSSDQQSQSFTAKAMGEPGGRWLVLAIGIAIAAVGVVMLFKAVRRKFLEELKTEQMSRQVRRVATIVGVTGQVARALVFGGIGTFLIYAAVTFDAGKAKGLDGTLRKFADTPAGPWLLVAVAAGLTIFGVYSFFEARWRKVEAVNT</sequence>